<protein>
    <recommendedName>
        <fullName evidence="3">Lipoprotein</fullName>
    </recommendedName>
</protein>
<reference evidence="1" key="1">
    <citation type="submission" date="2018-05" db="EMBL/GenBank/DDBJ databases">
        <title>Reclassification of Methylarcula marina and Methylarcula terricola as Paracoccus methylarcula sp.nov., comb.nov. and Paracoccus terricola comb.nov.</title>
        <authorList>
            <person name="Shmareva M.N."/>
            <person name="Doronina N.V."/>
            <person name="Vasilenko O.V."/>
            <person name="Tarlachkov S.V."/>
            <person name="Trotsenko Y.A."/>
        </authorList>
    </citation>
    <scope>NUCLEOTIDE SEQUENCE [LARGE SCALE GENOMIC DNA]</scope>
    <source>
        <strain evidence="1">VKM B-2159</strain>
    </source>
</reference>
<keyword evidence="2" id="KW-1185">Reference proteome</keyword>
<comment type="caution">
    <text evidence="1">The sequence shown here is derived from an EMBL/GenBank/DDBJ whole genome shotgun (WGS) entry which is preliminary data.</text>
</comment>
<dbReference type="EMBL" id="PXNQ02000001">
    <property type="protein sequence ID" value="RNF36065.1"/>
    <property type="molecule type" value="Genomic_DNA"/>
</dbReference>
<dbReference type="RefSeq" id="WP_106689587.1">
    <property type="nucleotide sequence ID" value="NZ_PXNQ02000001.1"/>
</dbReference>
<dbReference type="AlphaFoldDB" id="A0A422R1E1"/>
<evidence type="ECO:0000313" key="2">
    <source>
        <dbReference type="Proteomes" id="UP000238137"/>
    </source>
</evidence>
<organism evidence="1 2">
    <name type="scientific">Paracoccus methylarcula</name>
    <dbReference type="NCBI Taxonomy" id="72022"/>
    <lineage>
        <taxon>Bacteria</taxon>
        <taxon>Pseudomonadati</taxon>
        <taxon>Pseudomonadota</taxon>
        <taxon>Alphaproteobacteria</taxon>
        <taxon>Rhodobacterales</taxon>
        <taxon>Paracoccaceae</taxon>
        <taxon>Paracoccus</taxon>
    </lineage>
</organism>
<dbReference type="Proteomes" id="UP000238137">
    <property type="component" value="Unassembled WGS sequence"/>
</dbReference>
<evidence type="ECO:0000313" key="1">
    <source>
        <dbReference type="EMBL" id="RNF36065.1"/>
    </source>
</evidence>
<evidence type="ECO:0008006" key="3">
    <source>
        <dbReference type="Google" id="ProtNLM"/>
    </source>
</evidence>
<accession>A0A422R1E1</accession>
<proteinExistence type="predicted"/>
<gene>
    <name evidence="1" type="ORF">A7A09_001270</name>
</gene>
<sequence>MHYFGKISSIAVLALLSLSGCGDDGPTAADIEEAYESRQEEWRANLIDEYGSEENVPGVEWGFASVSHEVDLTSCEKNSDDRGWLCVYDLRAFAINGNELPVSPIKDVEARVFEVSSGWAVEESERE</sequence>
<name>A0A422R1E1_9RHOB</name>
<dbReference type="PROSITE" id="PS51257">
    <property type="entry name" value="PROKAR_LIPOPROTEIN"/>
    <property type="match status" value="1"/>
</dbReference>